<comment type="similarity">
    <text evidence="1">Belongs to the CvfB family.</text>
</comment>
<dbReference type="Proteomes" id="UP001084197">
    <property type="component" value="Unassembled WGS sequence"/>
</dbReference>
<dbReference type="InterPro" id="IPR003029">
    <property type="entry name" value="S1_domain"/>
</dbReference>
<dbReference type="InterPro" id="IPR014464">
    <property type="entry name" value="CvfB_fam"/>
</dbReference>
<dbReference type="InterPro" id="IPR039566">
    <property type="entry name" value="CvfB_S1_st"/>
</dbReference>
<dbReference type="PANTHER" id="PTHR37296:SF1">
    <property type="entry name" value="CONSERVED VIRULENCE FACTOR B"/>
    <property type="match status" value="1"/>
</dbReference>
<accession>A0A9J6R8M5</accession>
<dbReference type="Gene3D" id="1.10.10.10">
    <property type="entry name" value="Winged helix-like DNA-binding domain superfamily/Winged helix DNA-binding domain"/>
    <property type="match status" value="1"/>
</dbReference>
<name>A0A9J6R8M5_9BACI</name>
<sequence>MGKLKAGDVITVKVNRKIDTGYVLTNGEEEILLHENEVENDLEVDQSVEVFLYHDKKDQLIASGKIPTVRFDVFDWGEVTEVKPRLGVFVDIGTSKDVLVSEDDLPLLPSVWPQIGDQLYVILSNDKKGRVLAKPVTEADFEGNWDSAPTTLFNEQISGRVFRSGREGAVIITDEGYRGFIHHTERKKEPRVGEWVEGRVIKVKEDGSLNISLLPRKQEAQHEDAEMLLAYMRENNGVMPFDNKTDPDVISSTFLISKAAFKRAIGKLLKDKQIEQKDGKTCLINEDVE</sequence>
<evidence type="ECO:0000313" key="4">
    <source>
        <dbReference type="Proteomes" id="UP001084197"/>
    </source>
</evidence>
<dbReference type="PROSITE" id="PS50126">
    <property type="entry name" value="S1"/>
    <property type="match status" value="1"/>
</dbReference>
<dbReference type="SUPFAM" id="SSF50249">
    <property type="entry name" value="Nucleic acid-binding proteins"/>
    <property type="match status" value="1"/>
</dbReference>
<dbReference type="InterPro" id="IPR012340">
    <property type="entry name" value="NA-bd_OB-fold"/>
</dbReference>
<dbReference type="PANTHER" id="PTHR37296">
    <property type="entry name" value="CONSERVED VIRULENCE FACTOR B"/>
    <property type="match status" value="1"/>
</dbReference>
<dbReference type="GO" id="GO:0003676">
    <property type="term" value="F:nucleic acid binding"/>
    <property type="evidence" value="ECO:0007669"/>
    <property type="project" value="InterPro"/>
</dbReference>
<dbReference type="SMART" id="SM00316">
    <property type="entry name" value="S1"/>
    <property type="match status" value="3"/>
</dbReference>
<dbReference type="InterPro" id="IPR036388">
    <property type="entry name" value="WH-like_DNA-bd_sf"/>
</dbReference>
<protein>
    <submittedName>
        <fullName evidence="3">S1-like domain-containing RNA-binding protein</fullName>
    </submittedName>
</protein>
<proteinExistence type="inferred from homology"/>
<dbReference type="Pfam" id="PF21543">
    <property type="entry name" value="CvfB_2nd"/>
    <property type="match status" value="1"/>
</dbReference>
<dbReference type="PIRSF" id="PIRSF012524">
    <property type="entry name" value="YitL_S1"/>
    <property type="match status" value="1"/>
</dbReference>
<dbReference type="InterPro" id="IPR048588">
    <property type="entry name" value="CvfB_S1_2nd"/>
</dbReference>
<dbReference type="AlphaFoldDB" id="A0A9J6R8M5"/>
<dbReference type="InterPro" id="IPR040764">
    <property type="entry name" value="CvfB_WH"/>
</dbReference>
<dbReference type="RefSeq" id="WP_268778748.1">
    <property type="nucleotide sequence ID" value="NZ_JAPRAT010000002.1"/>
</dbReference>
<reference evidence="3" key="1">
    <citation type="submission" date="2022-11" db="EMBL/GenBank/DDBJ databases">
        <title>WGS of Natronobacillus azotifigens 24KS-1, an anaerobic diazotrophic haloalkaliphile from soda-rich habitats.</title>
        <authorList>
            <person name="Sorokin D.Y."/>
            <person name="Merkel A.Y."/>
        </authorList>
    </citation>
    <scope>NUCLEOTIDE SEQUENCE</scope>
    <source>
        <strain evidence="3">24KS-1</strain>
    </source>
</reference>
<evidence type="ECO:0000256" key="1">
    <source>
        <dbReference type="PIRNR" id="PIRNR012524"/>
    </source>
</evidence>
<feature type="domain" description="S1 motif" evidence="2">
    <location>
        <begin position="154"/>
        <end position="214"/>
    </location>
</feature>
<evidence type="ECO:0000313" key="3">
    <source>
        <dbReference type="EMBL" id="MCZ0701981.1"/>
    </source>
</evidence>
<dbReference type="Pfam" id="PF13509">
    <property type="entry name" value="S1_2"/>
    <property type="match status" value="1"/>
</dbReference>
<dbReference type="Pfam" id="PF21191">
    <property type="entry name" value="CvfB_1st"/>
    <property type="match status" value="1"/>
</dbReference>
<organism evidence="3 4">
    <name type="scientific">Natronobacillus azotifigens</name>
    <dbReference type="NCBI Taxonomy" id="472978"/>
    <lineage>
        <taxon>Bacteria</taxon>
        <taxon>Bacillati</taxon>
        <taxon>Bacillota</taxon>
        <taxon>Bacilli</taxon>
        <taxon>Bacillales</taxon>
        <taxon>Bacillaceae</taxon>
        <taxon>Natronobacillus</taxon>
    </lineage>
</organism>
<dbReference type="Pfam" id="PF17783">
    <property type="entry name" value="WHD_CvfB"/>
    <property type="match status" value="1"/>
</dbReference>
<gene>
    <name evidence="3" type="ORF">OWO01_01995</name>
</gene>
<dbReference type="Gene3D" id="2.40.50.140">
    <property type="entry name" value="Nucleic acid-binding proteins"/>
    <property type="match status" value="2"/>
</dbReference>
<dbReference type="EMBL" id="JAPRAT010000002">
    <property type="protein sequence ID" value="MCZ0701981.1"/>
    <property type="molecule type" value="Genomic_DNA"/>
</dbReference>
<keyword evidence="4" id="KW-1185">Reference proteome</keyword>
<dbReference type="InterPro" id="IPR048587">
    <property type="entry name" value="CvfB_S1_3rd"/>
</dbReference>
<evidence type="ECO:0000259" key="2">
    <source>
        <dbReference type="PROSITE" id="PS50126"/>
    </source>
</evidence>
<comment type="caution">
    <text evidence="3">The sequence shown here is derived from an EMBL/GenBank/DDBJ whole genome shotgun (WGS) entry which is preliminary data.</text>
</comment>